<protein>
    <submittedName>
        <fullName evidence="1">Uncharacterized protein</fullName>
    </submittedName>
</protein>
<evidence type="ECO:0000313" key="2">
    <source>
        <dbReference type="Proteomes" id="UP001056120"/>
    </source>
</evidence>
<dbReference type="EMBL" id="CM042034">
    <property type="protein sequence ID" value="KAI3761654.1"/>
    <property type="molecule type" value="Genomic_DNA"/>
</dbReference>
<dbReference type="Proteomes" id="UP001056120">
    <property type="component" value="Linkage Group LG17"/>
</dbReference>
<keyword evidence="2" id="KW-1185">Reference proteome</keyword>
<sequence>MGKPKTRWTSEEETALFAGVNKYGTGKWKDILTDKQFAHCLIKRSNVDLKVYIYLLHFANMENVEAASYADNVKVLMAGSLLHYAEKACKEVERLEKVSEESAAILQMAGEL</sequence>
<comment type="caution">
    <text evidence="1">The sequence shown here is derived from an EMBL/GenBank/DDBJ whole genome shotgun (WGS) entry which is preliminary data.</text>
</comment>
<proteinExistence type="predicted"/>
<name>A0ACB9ERT6_9ASTR</name>
<organism evidence="1 2">
    <name type="scientific">Smallanthus sonchifolius</name>
    <dbReference type="NCBI Taxonomy" id="185202"/>
    <lineage>
        <taxon>Eukaryota</taxon>
        <taxon>Viridiplantae</taxon>
        <taxon>Streptophyta</taxon>
        <taxon>Embryophyta</taxon>
        <taxon>Tracheophyta</taxon>
        <taxon>Spermatophyta</taxon>
        <taxon>Magnoliopsida</taxon>
        <taxon>eudicotyledons</taxon>
        <taxon>Gunneridae</taxon>
        <taxon>Pentapetalae</taxon>
        <taxon>asterids</taxon>
        <taxon>campanulids</taxon>
        <taxon>Asterales</taxon>
        <taxon>Asteraceae</taxon>
        <taxon>Asteroideae</taxon>
        <taxon>Heliantheae alliance</taxon>
        <taxon>Millerieae</taxon>
        <taxon>Smallanthus</taxon>
    </lineage>
</organism>
<gene>
    <name evidence="1" type="ORF">L1987_52075</name>
</gene>
<reference evidence="1 2" key="2">
    <citation type="journal article" date="2022" name="Mol. Ecol. Resour.">
        <title>The genomes of chicory, endive, great burdock and yacon provide insights into Asteraceae paleo-polyploidization history and plant inulin production.</title>
        <authorList>
            <person name="Fan W."/>
            <person name="Wang S."/>
            <person name="Wang H."/>
            <person name="Wang A."/>
            <person name="Jiang F."/>
            <person name="Liu H."/>
            <person name="Zhao H."/>
            <person name="Xu D."/>
            <person name="Zhang Y."/>
        </authorList>
    </citation>
    <scope>NUCLEOTIDE SEQUENCE [LARGE SCALE GENOMIC DNA]</scope>
    <source>
        <strain evidence="2">cv. Yunnan</strain>
        <tissue evidence="1">Leaves</tissue>
    </source>
</reference>
<evidence type="ECO:0000313" key="1">
    <source>
        <dbReference type="EMBL" id="KAI3761654.1"/>
    </source>
</evidence>
<accession>A0ACB9ERT6</accession>
<reference evidence="2" key="1">
    <citation type="journal article" date="2022" name="Mol. Ecol. Resour.">
        <title>The genomes of chicory, endive, great burdock and yacon provide insights into Asteraceae palaeo-polyploidization history and plant inulin production.</title>
        <authorList>
            <person name="Fan W."/>
            <person name="Wang S."/>
            <person name="Wang H."/>
            <person name="Wang A."/>
            <person name="Jiang F."/>
            <person name="Liu H."/>
            <person name="Zhao H."/>
            <person name="Xu D."/>
            <person name="Zhang Y."/>
        </authorList>
    </citation>
    <scope>NUCLEOTIDE SEQUENCE [LARGE SCALE GENOMIC DNA]</scope>
    <source>
        <strain evidence="2">cv. Yunnan</strain>
    </source>
</reference>